<sequence length="296" mass="31639">MDLMVGMQKAMRRVLVARGVQSETVNVAGQAVHHYALQGQGKGPPVLLVHGLGGSANGFARTFFGLARRFSRVLAPDLPGHGFSGAYCGGPTCVKSQFDVLSAYCEQVVGEPALVVGNSLGGAMAVNLAAEHPALVKALALVAPAGAELTPQALTTLLSVFEVKSNEDARELTRRLFHRPPWAAMVLASEMRKFYSNPTVQALAADAIATQASIAPQVVRDLKMPVLFLWGGSERLLPPEILTWYRQHLPPQAEVHVVEGFGHVPQMERPDAFVSHLVGFADRAGLTGGNRPVDRV</sequence>
<keyword evidence="3" id="KW-1185">Reference proteome</keyword>
<dbReference type="PANTHER" id="PTHR43689">
    <property type="entry name" value="HYDROLASE"/>
    <property type="match status" value="1"/>
</dbReference>
<reference evidence="2 3" key="1">
    <citation type="submission" date="2020-02" db="EMBL/GenBank/DDBJ databases">
        <authorList>
            <person name="Babadi Z.K."/>
            <person name="Risdian C."/>
            <person name="Ebrahimipour G.H."/>
            <person name="Wink J."/>
        </authorList>
    </citation>
    <scope>NUCLEOTIDE SEQUENCE [LARGE SCALE GENOMIC DNA]</scope>
    <source>
        <strain evidence="2 3">ZKHCc1 1396</strain>
    </source>
</reference>
<dbReference type="PRINTS" id="PR00111">
    <property type="entry name" value="ABHYDROLASE"/>
</dbReference>
<evidence type="ECO:0000313" key="3">
    <source>
        <dbReference type="Proteomes" id="UP001516472"/>
    </source>
</evidence>
<name>A0ABR9PPM4_9BACT</name>
<dbReference type="Pfam" id="PF00561">
    <property type="entry name" value="Abhydrolase_1"/>
    <property type="match status" value="1"/>
</dbReference>
<evidence type="ECO:0000259" key="1">
    <source>
        <dbReference type="Pfam" id="PF00561"/>
    </source>
</evidence>
<dbReference type="PANTHER" id="PTHR43689:SF8">
    <property type="entry name" value="ALPHA_BETA-HYDROLASES SUPERFAMILY PROTEIN"/>
    <property type="match status" value="1"/>
</dbReference>
<comment type="caution">
    <text evidence="2">The sequence shown here is derived from an EMBL/GenBank/DDBJ whole genome shotgun (WGS) entry which is preliminary data.</text>
</comment>
<dbReference type="InterPro" id="IPR029058">
    <property type="entry name" value="AB_hydrolase_fold"/>
</dbReference>
<organism evidence="2 3">
    <name type="scientific">Corallococcus soli</name>
    <dbReference type="NCBI Taxonomy" id="2710757"/>
    <lineage>
        <taxon>Bacteria</taxon>
        <taxon>Pseudomonadati</taxon>
        <taxon>Myxococcota</taxon>
        <taxon>Myxococcia</taxon>
        <taxon>Myxococcales</taxon>
        <taxon>Cystobacterineae</taxon>
        <taxon>Myxococcaceae</taxon>
        <taxon>Corallococcus</taxon>
    </lineage>
</organism>
<accession>A0ABR9PPM4</accession>
<gene>
    <name evidence="2" type="ORF">G4177_17095</name>
</gene>
<evidence type="ECO:0000313" key="2">
    <source>
        <dbReference type="EMBL" id="MBE4749883.1"/>
    </source>
</evidence>
<dbReference type="RefSeq" id="WP_193349344.1">
    <property type="nucleotide sequence ID" value="NZ_CBCSIP010000008.1"/>
</dbReference>
<proteinExistence type="predicted"/>
<feature type="domain" description="AB hydrolase-1" evidence="1">
    <location>
        <begin position="44"/>
        <end position="270"/>
    </location>
</feature>
<dbReference type="GO" id="GO:0016787">
    <property type="term" value="F:hydrolase activity"/>
    <property type="evidence" value="ECO:0007669"/>
    <property type="project" value="UniProtKB-KW"/>
</dbReference>
<protein>
    <submittedName>
        <fullName evidence="2">Alpha/beta fold hydrolase</fullName>
    </submittedName>
</protein>
<dbReference type="EMBL" id="JAAIYO010000004">
    <property type="protein sequence ID" value="MBE4749883.1"/>
    <property type="molecule type" value="Genomic_DNA"/>
</dbReference>
<dbReference type="SUPFAM" id="SSF53474">
    <property type="entry name" value="alpha/beta-Hydrolases"/>
    <property type="match status" value="1"/>
</dbReference>
<dbReference type="Gene3D" id="3.40.50.1820">
    <property type="entry name" value="alpha/beta hydrolase"/>
    <property type="match status" value="1"/>
</dbReference>
<dbReference type="InterPro" id="IPR000073">
    <property type="entry name" value="AB_hydrolase_1"/>
</dbReference>
<dbReference type="Proteomes" id="UP001516472">
    <property type="component" value="Unassembled WGS sequence"/>
</dbReference>
<keyword evidence="2" id="KW-0378">Hydrolase</keyword>